<dbReference type="InterPro" id="IPR041635">
    <property type="entry name" value="Type_ISP_LLaBIII_C"/>
</dbReference>
<protein>
    <recommendedName>
        <fullName evidence="1">Type ISP restriction-modification enzyme LLaBIII C-terminal specificity domain-containing protein</fullName>
    </recommendedName>
</protein>
<name>A0A6C7N944_CAMCO</name>
<gene>
    <name evidence="2" type="ORF">FQX65_06485</name>
</gene>
<evidence type="ECO:0000259" key="1">
    <source>
        <dbReference type="Pfam" id="PF18135"/>
    </source>
</evidence>
<comment type="caution">
    <text evidence="2">The sequence shown here is derived from an EMBL/GenBank/DDBJ whole genome shotgun (WGS) entry which is preliminary data.</text>
</comment>
<feature type="domain" description="Type ISP restriction-modification enzyme LLaBIII C-terminal specificity" evidence="1">
    <location>
        <begin position="13"/>
        <end position="63"/>
    </location>
</feature>
<proteinExistence type="predicted"/>
<feature type="non-terminal residue" evidence="2">
    <location>
        <position position="1"/>
    </location>
</feature>
<dbReference type="AlphaFoldDB" id="A0A6C7N944"/>
<organism evidence="2">
    <name type="scientific">Campylobacter coli</name>
    <dbReference type="NCBI Taxonomy" id="195"/>
    <lineage>
        <taxon>Bacteria</taxon>
        <taxon>Pseudomonadati</taxon>
        <taxon>Campylobacterota</taxon>
        <taxon>Epsilonproteobacteria</taxon>
        <taxon>Campylobacterales</taxon>
        <taxon>Campylobacteraceae</taxon>
        <taxon>Campylobacter</taxon>
    </lineage>
</organism>
<dbReference type="Pfam" id="PF18135">
    <property type="entry name" value="Type_ISP_C"/>
    <property type="match status" value="1"/>
</dbReference>
<dbReference type="EMBL" id="AAJBFP010000055">
    <property type="protein sequence ID" value="ECK2814135.1"/>
    <property type="molecule type" value="Genomic_DNA"/>
</dbReference>
<reference evidence="2" key="1">
    <citation type="submission" date="2019-07" db="EMBL/GenBank/DDBJ databases">
        <authorList>
            <consortium name="NARMS: The National Antimicrobial Resistance Monitoring System"/>
        </authorList>
    </citation>
    <scope>NUCLEOTIDE SEQUENCE</scope>
    <source>
        <strain evidence="2">FSIS31902397</strain>
    </source>
</reference>
<accession>A0A6C7N944</accession>
<sequence>KIEKYQEKDRFIDNKIILNEDLAISPISAEIWQFTIGGYQVIKQWLKYRNDYKCSKEELEHLLKMCKVIKETINLQKELNDY</sequence>
<evidence type="ECO:0000313" key="2">
    <source>
        <dbReference type="EMBL" id="ECK2814135.1"/>
    </source>
</evidence>